<sequence>MPDPFHLRVCLVGRGCLCPTVTLFLAPEPLIPGGNMLHVVEQDPLTADTGTPTPDAEVIDMVEGSPAAAGPQLRPELQEFRPGRPDPHQLHDILHDHHITDAAPIGLDVSDPAELTRLALLPEHPIGYRRIDDFQQEATARAMLAVYRLFEVDQRVRLMYHGFADPETGWFALRTATA</sequence>
<gene>
    <name evidence="1" type="ORF">IFM12276_05880</name>
</gene>
<dbReference type="EMBL" id="AP026978">
    <property type="protein sequence ID" value="BDT97559.1"/>
    <property type="molecule type" value="Genomic_DNA"/>
</dbReference>
<evidence type="ECO:0000313" key="2">
    <source>
        <dbReference type="Proteomes" id="UP001317870"/>
    </source>
</evidence>
<proteinExistence type="predicted"/>
<dbReference type="Proteomes" id="UP001317870">
    <property type="component" value="Chromosome"/>
</dbReference>
<keyword evidence="2" id="KW-1185">Reference proteome</keyword>
<name>A0ABM8CRG5_9NOCA</name>
<evidence type="ECO:0000313" key="1">
    <source>
        <dbReference type="EMBL" id="BDT97559.1"/>
    </source>
</evidence>
<organism evidence="1 2">
    <name type="scientific">Nocardia sputorum</name>
    <dbReference type="NCBI Taxonomy" id="2984338"/>
    <lineage>
        <taxon>Bacteria</taxon>
        <taxon>Bacillati</taxon>
        <taxon>Actinomycetota</taxon>
        <taxon>Actinomycetes</taxon>
        <taxon>Mycobacteriales</taxon>
        <taxon>Nocardiaceae</taxon>
        <taxon>Nocardia</taxon>
    </lineage>
</organism>
<reference evidence="1 2" key="1">
    <citation type="submission" date="2022-11" db="EMBL/GenBank/DDBJ databases">
        <title>Genome Sequencing of Nocardia sp. ON39_IFM12276 and assembly.</title>
        <authorList>
            <person name="Shimojima M."/>
            <person name="Toyokawa M."/>
            <person name="Uesaka K."/>
        </authorList>
    </citation>
    <scope>NUCLEOTIDE SEQUENCE [LARGE SCALE GENOMIC DNA]</scope>
    <source>
        <strain evidence="1 2">IFM 12276</strain>
    </source>
</reference>
<dbReference type="RefSeq" id="WP_281877527.1">
    <property type="nucleotide sequence ID" value="NZ_AP026976.1"/>
</dbReference>
<accession>A0ABM8CRG5</accession>
<protein>
    <submittedName>
        <fullName evidence="1">Uncharacterized protein</fullName>
    </submittedName>
</protein>